<dbReference type="PROSITE" id="PS00221">
    <property type="entry name" value="MIP"/>
    <property type="match status" value="1"/>
</dbReference>
<comment type="subcellular location">
    <subcellularLocation>
        <location evidence="1">Cell membrane</location>
        <topology evidence="1">Multi-pass membrane protein</topology>
    </subcellularLocation>
</comment>
<evidence type="ECO:0000256" key="1">
    <source>
        <dbReference type="ARBA" id="ARBA00004651"/>
    </source>
</evidence>
<organism evidence="10 11">
    <name type="scientific">Candidatus Filomicrobium marinum</name>
    <dbReference type="NCBI Taxonomy" id="1608628"/>
    <lineage>
        <taxon>Bacteria</taxon>
        <taxon>Pseudomonadati</taxon>
        <taxon>Pseudomonadota</taxon>
        <taxon>Alphaproteobacteria</taxon>
        <taxon>Hyphomicrobiales</taxon>
        <taxon>Hyphomicrobiaceae</taxon>
        <taxon>Filomicrobium</taxon>
    </lineage>
</organism>
<evidence type="ECO:0000256" key="3">
    <source>
        <dbReference type="ARBA" id="ARBA00022448"/>
    </source>
</evidence>
<accession>A0A0D6JA46</accession>
<keyword evidence="6 9" id="KW-1133">Transmembrane helix</keyword>
<sequence length="225" mass="22666">MNLRSISAELIGSFSCVAALFAAILFAEPAGGGLVATALAPGLAFIAMSYAVGHVSGGHFNPAVTLGLVAGGRFAPAQALGYIAAQLVGAIAAASLIYVIRAGASSGDWPTLSAAASTFGGKSQFSLMSVMLIEWLTTALLVIVFMGATSSTAPSGVAPLAIGFSITMFHIMALAVSNAALNPARATAAAIFTDAHALAQLWVFWVAPILGAVTGGLIARWLNEE</sequence>
<dbReference type="GO" id="GO:0005886">
    <property type="term" value="C:plasma membrane"/>
    <property type="evidence" value="ECO:0007669"/>
    <property type="project" value="UniProtKB-SubCell"/>
</dbReference>
<dbReference type="OrthoDB" id="9807293at2"/>
<dbReference type="EMBL" id="LN829119">
    <property type="protein sequence ID" value="CPR15348.1"/>
    <property type="molecule type" value="Genomic_DNA"/>
</dbReference>
<keyword evidence="7 9" id="KW-0472">Membrane</keyword>
<comment type="similarity">
    <text evidence="2 8">Belongs to the MIP/aquaporin (TC 1.A.8) family.</text>
</comment>
<dbReference type="PANTHER" id="PTHR19139:SF199">
    <property type="entry name" value="MIP17260P"/>
    <property type="match status" value="1"/>
</dbReference>
<evidence type="ECO:0000256" key="5">
    <source>
        <dbReference type="ARBA" id="ARBA00022692"/>
    </source>
</evidence>
<dbReference type="GO" id="GO:0015250">
    <property type="term" value="F:water channel activity"/>
    <property type="evidence" value="ECO:0007669"/>
    <property type="project" value="TreeGrafter"/>
</dbReference>
<name>A0A0D6JA46_9HYPH</name>
<evidence type="ECO:0000256" key="4">
    <source>
        <dbReference type="ARBA" id="ARBA00022475"/>
    </source>
</evidence>
<dbReference type="InterPro" id="IPR034294">
    <property type="entry name" value="Aquaporin_transptr"/>
</dbReference>
<feature type="transmembrane region" description="Helical" evidence="9">
    <location>
        <begin position="34"/>
        <end position="52"/>
    </location>
</feature>
<feature type="transmembrane region" description="Helical" evidence="9">
    <location>
        <begin position="6"/>
        <end position="27"/>
    </location>
</feature>
<dbReference type="SUPFAM" id="SSF81338">
    <property type="entry name" value="Aquaporin-like"/>
    <property type="match status" value="1"/>
</dbReference>
<evidence type="ECO:0000256" key="8">
    <source>
        <dbReference type="RuleBase" id="RU000477"/>
    </source>
</evidence>
<dbReference type="KEGG" id="fil:BN1229_v1_0313"/>
<keyword evidence="5 8" id="KW-0812">Transmembrane</keyword>
<dbReference type="PANTHER" id="PTHR19139">
    <property type="entry name" value="AQUAPORIN TRANSPORTER"/>
    <property type="match status" value="1"/>
</dbReference>
<evidence type="ECO:0000256" key="2">
    <source>
        <dbReference type="ARBA" id="ARBA00006175"/>
    </source>
</evidence>
<feature type="transmembrane region" description="Helical" evidence="9">
    <location>
        <begin position="79"/>
        <end position="104"/>
    </location>
</feature>
<dbReference type="Gene3D" id="1.20.1080.10">
    <property type="entry name" value="Glycerol uptake facilitator protein"/>
    <property type="match status" value="1"/>
</dbReference>
<feature type="transmembrane region" description="Helical" evidence="9">
    <location>
        <begin position="160"/>
        <end position="181"/>
    </location>
</feature>
<evidence type="ECO:0000313" key="10">
    <source>
        <dbReference type="EMBL" id="CPR15348.1"/>
    </source>
</evidence>
<reference evidence="11" key="1">
    <citation type="submission" date="2015-02" db="EMBL/GenBank/DDBJ databases">
        <authorList>
            <person name="Chooi Y.-H."/>
        </authorList>
    </citation>
    <scope>NUCLEOTIDE SEQUENCE [LARGE SCALE GENOMIC DNA]</scope>
    <source>
        <strain evidence="11">strain Y</strain>
    </source>
</reference>
<feature type="transmembrane region" description="Helical" evidence="9">
    <location>
        <begin position="125"/>
        <end position="148"/>
    </location>
</feature>
<evidence type="ECO:0000256" key="9">
    <source>
        <dbReference type="SAM" id="Phobius"/>
    </source>
</evidence>
<feature type="transmembrane region" description="Helical" evidence="9">
    <location>
        <begin position="202"/>
        <end position="222"/>
    </location>
</feature>
<evidence type="ECO:0000256" key="7">
    <source>
        <dbReference type="ARBA" id="ARBA00023136"/>
    </source>
</evidence>
<protein>
    <submittedName>
        <fullName evidence="10">Aquaporin Z</fullName>
    </submittedName>
</protein>
<dbReference type="InterPro" id="IPR022357">
    <property type="entry name" value="MIP_CS"/>
</dbReference>
<evidence type="ECO:0000256" key="6">
    <source>
        <dbReference type="ARBA" id="ARBA00022989"/>
    </source>
</evidence>
<proteinExistence type="inferred from homology"/>
<dbReference type="InterPro" id="IPR000425">
    <property type="entry name" value="MIP"/>
</dbReference>
<dbReference type="InterPro" id="IPR023271">
    <property type="entry name" value="Aquaporin-like"/>
</dbReference>
<keyword evidence="4" id="KW-1003">Cell membrane</keyword>
<evidence type="ECO:0000313" key="11">
    <source>
        <dbReference type="Proteomes" id="UP000033187"/>
    </source>
</evidence>
<dbReference type="PRINTS" id="PR00783">
    <property type="entry name" value="MINTRINSICP"/>
</dbReference>
<dbReference type="AlphaFoldDB" id="A0A0D6JA46"/>
<dbReference type="Proteomes" id="UP000033187">
    <property type="component" value="Chromosome 1"/>
</dbReference>
<keyword evidence="11" id="KW-1185">Reference proteome</keyword>
<dbReference type="KEGG" id="fiy:BN1229_v1_0318"/>
<dbReference type="Pfam" id="PF00230">
    <property type="entry name" value="MIP"/>
    <property type="match status" value="1"/>
</dbReference>
<dbReference type="RefSeq" id="WP_046475833.1">
    <property type="nucleotide sequence ID" value="NZ_LN829118.1"/>
</dbReference>
<gene>
    <name evidence="10" type="primary">aqpZ</name>
    <name evidence="10" type="ORF">YBN1229_v1_0318</name>
</gene>
<keyword evidence="3 8" id="KW-0813">Transport</keyword>